<dbReference type="NCBIfam" id="TIGR00285">
    <property type="entry name" value="DNA-binding protein Alba"/>
    <property type="match status" value="1"/>
</dbReference>
<dbReference type="KEGG" id="meme:HYG87_06700"/>
<gene>
    <name evidence="5 7" type="primary">albA</name>
    <name evidence="7" type="ORF">HYG87_06700</name>
</gene>
<dbReference type="EMBL" id="CP058560">
    <property type="protein sequence ID" value="QUH23470.1"/>
    <property type="molecule type" value="Genomic_DNA"/>
</dbReference>
<evidence type="ECO:0000256" key="3">
    <source>
        <dbReference type="ARBA" id="ARBA00022490"/>
    </source>
</evidence>
<evidence type="ECO:0000313" key="7">
    <source>
        <dbReference type="EMBL" id="QUH23470.1"/>
    </source>
</evidence>
<dbReference type="Pfam" id="PF01918">
    <property type="entry name" value="Alba"/>
    <property type="match status" value="1"/>
</dbReference>
<dbReference type="RefSeq" id="WP_211532427.1">
    <property type="nucleotide sequence ID" value="NZ_CP058560.1"/>
</dbReference>
<keyword evidence="8" id="KW-1185">Reference proteome</keyword>
<dbReference type="GO" id="GO:0030261">
    <property type="term" value="P:chromosome condensation"/>
    <property type="evidence" value="ECO:0007669"/>
    <property type="project" value="UniProtKB-KW"/>
</dbReference>
<dbReference type="OrthoDB" id="10360at2157"/>
<organism evidence="7 8">
    <name type="scientific">Methanobacterium alkalithermotolerans</name>
    <dbReference type="NCBI Taxonomy" id="2731220"/>
    <lineage>
        <taxon>Archaea</taxon>
        <taxon>Methanobacteriati</taxon>
        <taxon>Methanobacteriota</taxon>
        <taxon>Methanomada group</taxon>
        <taxon>Methanobacteria</taxon>
        <taxon>Methanobacteriales</taxon>
        <taxon>Methanobacteriaceae</taxon>
        <taxon>Methanobacterium</taxon>
    </lineage>
</organism>
<dbReference type="PIRSF" id="PIRSF028732">
    <property type="entry name" value="Alba"/>
    <property type="match status" value="1"/>
</dbReference>
<dbReference type="GO" id="GO:0005737">
    <property type="term" value="C:cytoplasm"/>
    <property type="evidence" value="ECO:0007669"/>
    <property type="project" value="UniProtKB-SubCell"/>
</dbReference>
<evidence type="ECO:0000256" key="2">
    <source>
        <dbReference type="ARBA" id="ARBA00022454"/>
    </source>
</evidence>
<dbReference type="InterPro" id="IPR036882">
    <property type="entry name" value="Alba-like_dom_sf"/>
</dbReference>
<dbReference type="GO" id="GO:0003723">
    <property type="term" value="F:RNA binding"/>
    <property type="evidence" value="ECO:0007669"/>
    <property type="project" value="InterPro"/>
</dbReference>
<evidence type="ECO:0000256" key="5">
    <source>
        <dbReference type="HAMAP-Rule" id="MF_01122"/>
    </source>
</evidence>
<dbReference type="NCBIfam" id="NF003088">
    <property type="entry name" value="PRK04015.1"/>
    <property type="match status" value="1"/>
</dbReference>
<name>A0A8T8K9F1_9EURY</name>
<keyword evidence="2 5" id="KW-0158">Chromosome</keyword>
<sequence length="91" mass="9934">MPEENIVYIGNKPVMNYVLAVVTQVNGGTAQVVLKARGRAISRAVDVAEIVRNRFIPEIEIENIDISTEEIVGNEGGATNVSAIEIQLRKE</sequence>
<dbReference type="HAMAP" id="MF_01122">
    <property type="entry name" value="AlbA"/>
    <property type="match status" value="1"/>
</dbReference>
<dbReference type="AlphaFoldDB" id="A0A8T8K9F1"/>
<evidence type="ECO:0000256" key="1">
    <source>
        <dbReference type="ARBA" id="ARBA00008018"/>
    </source>
</evidence>
<keyword evidence="5" id="KW-0226">DNA condensation</keyword>
<comment type="function">
    <text evidence="5">Binds double-stranded DNA tightly but without sequence specificity. Involved in DNA compaction.</text>
</comment>
<reference evidence="7" key="1">
    <citation type="submission" date="2020-07" db="EMBL/GenBank/DDBJ databases">
        <title>Methanobacterium. sp. MethCan genome.</title>
        <authorList>
            <person name="Postec A."/>
            <person name="Quemeneur M."/>
        </authorList>
    </citation>
    <scope>NUCLEOTIDE SEQUENCE</scope>
    <source>
        <strain evidence="7">MethCAN</strain>
    </source>
</reference>
<dbReference type="InterPro" id="IPR013795">
    <property type="entry name" value="DNA/RNA-bd_Alba"/>
</dbReference>
<dbReference type="GeneID" id="64820439"/>
<dbReference type="Proteomes" id="UP000681041">
    <property type="component" value="Chromosome"/>
</dbReference>
<keyword evidence="3 5" id="KW-0963">Cytoplasm</keyword>
<comment type="subcellular location">
    <subcellularLocation>
        <location evidence="5">Cytoplasm</location>
    </subcellularLocation>
    <subcellularLocation>
        <location evidence="5">Chromosome</location>
    </subcellularLocation>
</comment>
<evidence type="ECO:0000313" key="8">
    <source>
        <dbReference type="Proteomes" id="UP000681041"/>
    </source>
</evidence>
<feature type="domain" description="DNA/RNA-binding protein Alba-like" evidence="6">
    <location>
        <begin position="5"/>
        <end position="68"/>
    </location>
</feature>
<keyword evidence="4 5" id="KW-0238">DNA-binding</keyword>
<comment type="similarity">
    <text evidence="1 5">Belongs to the histone-like Alba family.</text>
</comment>
<evidence type="ECO:0000259" key="6">
    <source>
        <dbReference type="Pfam" id="PF01918"/>
    </source>
</evidence>
<dbReference type="GO" id="GO:0003690">
    <property type="term" value="F:double-stranded DNA binding"/>
    <property type="evidence" value="ECO:0007669"/>
    <property type="project" value="UniProtKB-UniRule"/>
</dbReference>
<comment type="caution">
    <text evidence="5">Lacks conserved residue(s) required for the propagation of feature annotation.</text>
</comment>
<dbReference type="InterPro" id="IPR002775">
    <property type="entry name" value="DNA/RNA-bd_Alba-like"/>
</dbReference>
<dbReference type="SUPFAM" id="SSF82704">
    <property type="entry name" value="AlbA-like"/>
    <property type="match status" value="1"/>
</dbReference>
<evidence type="ECO:0000256" key="4">
    <source>
        <dbReference type="ARBA" id="ARBA00023125"/>
    </source>
</evidence>
<dbReference type="GO" id="GO:0005694">
    <property type="term" value="C:chromosome"/>
    <property type="evidence" value="ECO:0007669"/>
    <property type="project" value="UniProtKB-SubCell"/>
</dbReference>
<protein>
    <recommendedName>
        <fullName evidence="5">DNA/RNA-binding protein Alba</fullName>
    </recommendedName>
</protein>
<dbReference type="Gene3D" id="3.30.110.20">
    <property type="entry name" value="Alba-like domain"/>
    <property type="match status" value="1"/>
</dbReference>
<proteinExistence type="inferred from homology"/>
<accession>A0A8T8K9F1</accession>